<evidence type="ECO:0000313" key="1">
    <source>
        <dbReference type="EMBL" id="KAI4389688.1"/>
    </source>
</evidence>
<dbReference type="EMBL" id="CM042880">
    <property type="protein sequence ID" value="KAI4389688.1"/>
    <property type="molecule type" value="Genomic_DNA"/>
</dbReference>
<organism evidence="1 2">
    <name type="scientific">Melastoma candidum</name>
    <dbReference type="NCBI Taxonomy" id="119954"/>
    <lineage>
        <taxon>Eukaryota</taxon>
        <taxon>Viridiplantae</taxon>
        <taxon>Streptophyta</taxon>
        <taxon>Embryophyta</taxon>
        <taxon>Tracheophyta</taxon>
        <taxon>Spermatophyta</taxon>
        <taxon>Magnoliopsida</taxon>
        <taxon>eudicotyledons</taxon>
        <taxon>Gunneridae</taxon>
        <taxon>Pentapetalae</taxon>
        <taxon>rosids</taxon>
        <taxon>malvids</taxon>
        <taxon>Myrtales</taxon>
        <taxon>Melastomataceae</taxon>
        <taxon>Melastomatoideae</taxon>
        <taxon>Melastomateae</taxon>
        <taxon>Melastoma</taxon>
    </lineage>
</organism>
<proteinExistence type="predicted"/>
<accession>A0ACB9SJK9</accession>
<dbReference type="Proteomes" id="UP001057402">
    <property type="component" value="Chromosome 1"/>
</dbReference>
<evidence type="ECO:0000313" key="2">
    <source>
        <dbReference type="Proteomes" id="UP001057402"/>
    </source>
</evidence>
<keyword evidence="2" id="KW-1185">Reference proteome</keyword>
<reference evidence="2" key="1">
    <citation type="journal article" date="2023" name="Front. Plant Sci.">
        <title>Chromosomal-level genome assembly of Melastoma candidum provides insights into trichome evolution.</title>
        <authorList>
            <person name="Zhong Y."/>
            <person name="Wu W."/>
            <person name="Sun C."/>
            <person name="Zou P."/>
            <person name="Liu Y."/>
            <person name="Dai S."/>
            <person name="Zhou R."/>
        </authorList>
    </citation>
    <scope>NUCLEOTIDE SEQUENCE [LARGE SCALE GENOMIC DNA]</scope>
</reference>
<comment type="caution">
    <text evidence="1">The sequence shown here is derived from an EMBL/GenBank/DDBJ whole genome shotgun (WGS) entry which is preliminary data.</text>
</comment>
<gene>
    <name evidence="1" type="ORF">MLD38_001889</name>
</gene>
<sequence>MVLYIRRTALPLAVGAFTNFSRCNAALELLKVCTDALEEVEKSFVSQIQDWCEGSLCWRKPGGGGQGKKGGKLDEYVWRDVTLLRAVLLETRARLMIRGRMFDSGEELSRSCISIRTVMLGHNHSQTLSAQETLAKVVRLRSKIL</sequence>
<protein>
    <submittedName>
        <fullName evidence="1">Uncharacterized protein</fullName>
    </submittedName>
</protein>
<name>A0ACB9SJK9_9MYRT</name>